<name>A0ABW2MH81_9ACTN</name>
<proteinExistence type="inferred from homology"/>
<reference evidence="6" key="1">
    <citation type="journal article" date="2019" name="Int. J. Syst. Evol. Microbiol.">
        <title>The Global Catalogue of Microorganisms (GCM) 10K type strain sequencing project: providing services to taxonomists for standard genome sequencing and annotation.</title>
        <authorList>
            <consortium name="The Broad Institute Genomics Platform"/>
            <consortium name="The Broad Institute Genome Sequencing Center for Infectious Disease"/>
            <person name="Wu L."/>
            <person name="Ma J."/>
        </authorList>
    </citation>
    <scope>NUCLEOTIDE SEQUENCE [LARGE SCALE GENOMIC DNA]</scope>
    <source>
        <strain evidence="6">ICMP 19430</strain>
    </source>
</reference>
<organism evidence="5 6">
    <name type="scientific">Streptomyces caviscabies</name>
    <dbReference type="NCBI Taxonomy" id="90079"/>
    <lineage>
        <taxon>Bacteria</taxon>
        <taxon>Bacillati</taxon>
        <taxon>Actinomycetota</taxon>
        <taxon>Actinomycetes</taxon>
        <taxon>Kitasatosporales</taxon>
        <taxon>Streptomycetaceae</taxon>
        <taxon>Streptomyces</taxon>
    </lineage>
</organism>
<dbReference type="EMBL" id="JBHTCK010000006">
    <property type="protein sequence ID" value="MFC7353171.1"/>
    <property type="molecule type" value="Genomic_DNA"/>
</dbReference>
<dbReference type="CDD" id="cd19481">
    <property type="entry name" value="RecA-like_protease"/>
    <property type="match status" value="1"/>
</dbReference>
<evidence type="ECO:0000259" key="4">
    <source>
        <dbReference type="SMART" id="SM00382"/>
    </source>
</evidence>
<keyword evidence="3 5" id="KW-0067">ATP-binding</keyword>
<evidence type="ECO:0000256" key="3">
    <source>
        <dbReference type="ARBA" id="ARBA00022840"/>
    </source>
</evidence>
<keyword evidence="6" id="KW-1185">Reference proteome</keyword>
<dbReference type="Proteomes" id="UP001596509">
    <property type="component" value="Unassembled WGS sequence"/>
</dbReference>
<dbReference type="PANTHER" id="PTHR23073">
    <property type="entry name" value="26S PROTEASOME REGULATORY SUBUNIT"/>
    <property type="match status" value="1"/>
</dbReference>
<dbReference type="InterPro" id="IPR003959">
    <property type="entry name" value="ATPase_AAA_core"/>
</dbReference>
<evidence type="ECO:0000313" key="6">
    <source>
        <dbReference type="Proteomes" id="UP001596509"/>
    </source>
</evidence>
<dbReference type="InterPro" id="IPR027417">
    <property type="entry name" value="P-loop_NTPase"/>
</dbReference>
<evidence type="ECO:0000256" key="1">
    <source>
        <dbReference type="ARBA" id="ARBA00006914"/>
    </source>
</evidence>
<protein>
    <submittedName>
        <fullName evidence="5">ATP-binding protein</fullName>
    </submittedName>
</protein>
<dbReference type="Pfam" id="PF00004">
    <property type="entry name" value="AAA"/>
    <property type="match status" value="1"/>
</dbReference>
<evidence type="ECO:0000256" key="2">
    <source>
        <dbReference type="ARBA" id="ARBA00022741"/>
    </source>
</evidence>
<dbReference type="GO" id="GO:0005524">
    <property type="term" value="F:ATP binding"/>
    <property type="evidence" value="ECO:0007669"/>
    <property type="project" value="UniProtKB-KW"/>
</dbReference>
<dbReference type="InterPro" id="IPR003593">
    <property type="entry name" value="AAA+_ATPase"/>
</dbReference>
<feature type="domain" description="AAA+ ATPase" evidence="4">
    <location>
        <begin position="535"/>
        <end position="667"/>
    </location>
</feature>
<dbReference type="SUPFAM" id="SSF52540">
    <property type="entry name" value="P-loop containing nucleoside triphosphate hydrolases"/>
    <property type="match status" value="1"/>
</dbReference>
<gene>
    <name evidence="5" type="ORF">ACFQW9_21220</name>
</gene>
<comment type="similarity">
    <text evidence="1">Belongs to the AAA ATPase family.</text>
</comment>
<dbReference type="SMART" id="SM00382">
    <property type="entry name" value="AAA"/>
    <property type="match status" value="1"/>
</dbReference>
<dbReference type="RefSeq" id="WP_319283722.1">
    <property type="nucleotide sequence ID" value="NZ_JBHTCK010000006.1"/>
</dbReference>
<dbReference type="Pfam" id="PF22977">
    <property type="entry name" value="WHD"/>
    <property type="match status" value="1"/>
</dbReference>
<dbReference type="InterPro" id="IPR050221">
    <property type="entry name" value="26S_Proteasome_ATPase"/>
</dbReference>
<evidence type="ECO:0000313" key="5">
    <source>
        <dbReference type="EMBL" id="MFC7353171.1"/>
    </source>
</evidence>
<dbReference type="InterPro" id="IPR054472">
    <property type="entry name" value="WHD"/>
</dbReference>
<comment type="caution">
    <text evidence="5">The sequence shown here is derived from an EMBL/GenBank/DDBJ whole genome shotgun (WGS) entry which is preliminary data.</text>
</comment>
<accession>A0ABW2MH81</accession>
<keyword evidence="2" id="KW-0547">Nucleotide-binding</keyword>
<dbReference type="Gene3D" id="3.40.50.300">
    <property type="entry name" value="P-loop containing nucleotide triphosphate hydrolases"/>
    <property type="match status" value="1"/>
</dbReference>
<sequence length="756" mass="79274">MTARDAVGPDLRHLLARAAAVERRIRHAVELRRSTDPDPDDDFRGLYLTDEIIARLLDDEGARGFPEVEGALAGDAVEGTPADGARGLSALGGTSAEGAGGLPALADASAEGARGLPALAGSSAEGGLDGLPAESEDSRLASLAREFGLTALDTEILLIALVPDLDDRFEAFYGYLNDDVSRRRPSIGLALGLCGVALSDPAARARLAAGAPLRAGGLLLAEDLNRPFLSRALRVPDRVAAHLLGDDTPDPRLADLLAPWQAVPGVGDPAPLAGVLAEGGALAYLSEDQGGAGTALAASALRAAGRRVLGLDLARLAEDPSPAEAVRALVREARLTGAGLVCAPLDAVARERPGLLRLLTATPVPTVLVGRAPWDASWSAAPPLLLHAPRVEPSARGALWREAYEQVAGFGAGHASGLTAGASTPSLPPAIAPDHLLAPFLLTPEQITGAARSAAQAARLAGGELTEDHVRRGARAQNAAGLDRLARRIEPTVTWDDLVLPPDTHTQLRELTARARHRDRVLGEWGMRPGGGRGRGVSALFAGDSGTGKTMSAEVIAADLGLDLYTVDLATVIDKYVGETEKNLERIFTEAAGVNGVLLFDEADAIFGKRSDVKDAHDRYANVESAYLLQRMESFDGLAILATNLRANLDDAFTRRLDLVIDFPVPDPEQRLLLWDRCLGPALPRGTDLDLPFCAENFELAGGNIRSIAVTSAYLAADTGGAVTMETVIHAIQREYQKLGRLTLASEFGPYLGLVS</sequence>